<dbReference type="NCBIfam" id="NF040686">
    <property type="entry name" value="TcpD_dom"/>
    <property type="match status" value="1"/>
</dbReference>
<organism evidence="2 3">
    <name type="scientific">Ectobacillus funiculus</name>
    <dbReference type="NCBI Taxonomy" id="137993"/>
    <lineage>
        <taxon>Bacteria</taxon>
        <taxon>Bacillati</taxon>
        <taxon>Bacillota</taxon>
        <taxon>Bacilli</taxon>
        <taxon>Bacillales</taxon>
        <taxon>Bacillaceae</taxon>
        <taxon>Ectobacillus</taxon>
    </lineage>
</organism>
<protein>
    <submittedName>
        <fullName evidence="2">TcpD family membrane protein</fullName>
    </submittedName>
</protein>
<feature type="transmembrane region" description="Helical" evidence="1">
    <location>
        <begin position="36"/>
        <end position="54"/>
    </location>
</feature>
<evidence type="ECO:0000313" key="3">
    <source>
        <dbReference type="Proteomes" id="UP001589609"/>
    </source>
</evidence>
<gene>
    <name evidence="2" type="ORF">ACFFMS_02750</name>
</gene>
<evidence type="ECO:0000313" key="2">
    <source>
        <dbReference type="EMBL" id="MFB9757464.1"/>
    </source>
</evidence>
<evidence type="ECO:0000256" key="1">
    <source>
        <dbReference type="SAM" id="Phobius"/>
    </source>
</evidence>
<accession>A0ABV5WA54</accession>
<dbReference type="RefSeq" id="WP_379947772.1">
    <property type="nucleotide sequence ID" value="NZ_JBHMAF010000012.1"/>
</dbReference>
<sequence>MIPNLSGLSTQILGAILSVFTIMLAVRAVRDWNRGAVGQFIGAIVFGIVAYILIAQPEEFANFARGIWSSLKSGGLN</sequence>
<dbReference type="InterPro" id="IPR049746">
    <property type="entry name" value="TcpD-like_C"/>
</dbReference>
<keyword evidence="3" id="KW-1185">Reference proteome</keyword>
<proteinExistence type="predicted"/>
<comment type="caution">
    <text evidence="2">The sequence shown here is derived from an EMBL/GenBank/DDBJ whole genome shotgun (WGS) entry which is preliminary data.</text>
</comment>
<feature type="transmembrane region" description="Helical" evidence="1">
    <location>
        <begin position="12"/>
        <end position="29"/>
    </location>
</feature>
<name>A0ABV5WA54_9BACI</name>
<keyword evidence="1" id="KW-1133">Transmembrane helix</keyword>
<dbReference type="Proteomes" id="UP001589609">
    <property type="component" value="Unassembled WGS sequence"/>
</dbReference>
<reference evidence="2 3" key="1">
    <citation type="submission" date="2024-09" db="EMBL/GenBank/DDBJ databases">
        <authorList>
            <person name="Sun Q."/>
            <person name="Mori K."/>
        </authorList>
    </citation>
    <scope>NUCLEOTIDE SEQUENCE [LARGE SCALE GENOMIC DNA]</scope>
    <source>
        <strain evidence="2 3">JCM 11201</strain>
    </source>
</reference>
<keyword evidence="1" id="KW-0812">Transmembrane</keyword>
<keyword evidence="1" id="KW-0472">Membrane</keyword>
<dbReference type="EMBL" id="JBHMAF010000012">
    <property type="protein sequence ID" value="MFB9757464.1"/>
    <property type="molecule type" value="Genomic_DNA"/>
</dbReference>